<reference evidence="12" key="1">
    <citation type="submission" date="2020-10" db="EMBL/GenBank/DDBJ databases">
        <authorList>
            <person name="Gilroy R."/>
        </authorList>
    </citation>
    <scope>NUCLEOTIDE SEQUENCE</scope>
    <source>
        <strain evidence="12">CHK195-4489</strain>
    </source>
</reference>
<evidence type="ECO:0000313" key="13">
    <source>
        <dbReference type="Proteomes" id="UP000824089"/>
    </source>
</evidence>
<keyword evidence="5 10" id="KW-0653">Protein transport</keyword>
<dbReference type="AlphaFoldDB" id="A0A9D1LB43"/>
<evidence type="ECO:0000256" key="5">
    <source>
        <dbReference type="ARBA" id="ARBA00022927"/>
    </source>
</evidence>
<feature type="transmembrane region" description="Helical" evidence="10">
    <location>
        <begin position="76"/>
        <end position="96"/>
    </location>
</feature>
<feature type="transmembrane region" description="Helical" evidence="10">
    <location>
        <begin position="116"/>
        <end position="133"/>
    </location>
</feature>
<keyword evidence="8 10" id="KW-0472">Membrane</keyword>
<feature type="transmembrane region" description="Helical" evidence="10">
    <location>
        <begin position="405"/>
        <end position="427"/>
    </location>
</feature>
<proteinExistence type="inferred from homology"/>
<dbReference type="Gene3D" id="1.10.3370.10">
    <property type="entry name" value="SecY subunit domain"/>
    <property type="match status" value="1"/>
</dbReference>
<evidence type="ECO:0000256" key="11">
    <source>
        <dbReference type="RuleBase" id="RU004349"/>
    </source>
</evidence>
<dbReference type="GO" id="GO:0043952">
    <property type="term" value="P:protein transport by the Sec complex"/>
    <property type="evidence" value="ECO:0007669"/>
    <property type="project" value="UniProtKB-UniRule"/>
</dbReference>
<feature type="transmembrane region" description="Helical" evidence="10">
    <location>
        <begin position="275"/>
        <end position="296"/>
    </location>
</feature>
<dbReference type="EMBL" id="DVMM01000135">
    <property type="protein sequence ID" value="HIU29932.1"/>
    <property type="molecule type" value="Genomic_DNA"/>
</dbReference>
<comment type="subcellular location">
    <subcellularLocation>
        <location evidence="10">Cell membrane</location>
        <topology evidence="10">Multi-pass membrane protein</topology>
    </subcellularLocation>
    <subcellularLocation>
        <location evidence="1">Membrane</location>
        <topology evidence="1">Multi-pass membrane protein</topology>
    </subcellularLocation>
</comment>
<dbReference type="NCBIfam" id="TIGR00967">
    <property type="entry name" value="3a0501s007"/>
    <property type="match status" value="1"/>
</dbReference>
<comment type="subunit">
    <text evidence="10">Component of the Sec protein translocase complex. Heterotrimer consisting of SecY, SecE and SecG subunits. The heterotrimers can form oligomers, although 1 heterotrimer is thought to be able to translocate proteins. Interacts with the ribosome. Interacts with SecDF, and other proteins may be involved. Interacts with SecA.</text>
</comment>
<keyword evidence="4 10" id="KW-0812">Transmembrane</keyword>
<accession>A0A9D1LB43</accession>
<dbReference type="InterPro" id="IPR002208">
    <property type="entry name" value="SecY/SEC61-alpha"/>
</dbReference>
<evidence type="ECO:0000256" key="3">
    <source>
        <dbReference type="ARBA" id="ARBA00022448"/>
    </source>
</evidence>
<keyword evidence="10" id="KW-1003">Cell membrane</keyword>
<dbReference type="SUPFAM" id="SSF103491">
    <property type="entry name" value="Preprotein translocase SecY subunit"/>
    <property type="match status" value="1"/>
</dbReference>
<feature type="transmembrane region" description="Helical" evidence="10">
    <location>
        <begin position="181"/>
        <end position="202"/>
    </location>
</feature>
<dbReference type="PRINTS" id="PR00303">
    <property type="entry name" value="SECYTRNLCASE"/>
</dbReference>
<reference evidence="12" key="2">
    <citation type="journal article" date="2021" name="PeerJ">
        <title>Extensive microbial diversity within the chicken gut microbiome revealed by metagenomics and culture.</title>
        <authorList>
            <person name="Gilroy R."/>
            <person name="Ravi A."/>
            <person name="Getino M."/>
            <person name="Pursley I."/>
            <person name="Horton D.L."/>
            <person name="Alikhan N.F."/>
            <person name="Baker D."/>
            <person name="Gharbi K."/>
            <person name="Hall N."/>
            <person name="Watson M."/>
            <person name="Adriaenssens E.M."/>
            <person name="Foster-Nyarko E."/>
            <person name="Jarju S."/>
            <person name="Secka A."/>
            <person name="Antonio M."/>
            <person name="Oren A."/>
            <person name="Chaudhuri R.R."/>
            <person name="La Ragione R."/>
            <person name="Hildebrand F."/>
            <person name="Pallen M.J."/>
        </authorList>
    </citation>
    <scope>NUCLEOTIDE SEQUENCE</scope>
    <source>
        <strain evidence="12">CHK195-4489</strain>
    </source>
</reference>
<dbReference type="PIRSF" id="PIRSF004557">
    <property type="entry name" value="SecY"/>
    <property type="match status" value="1"/>
</dbReference>
<evidence type="ECO:0000256" key="1">
    <source>
        <dbReference type="ARBA" id="ARBA00004141"/>
    </source>
</evidence>
<name>A0A9D1LB43_9CLOT</name>
<sequence length="444" mass="49046">MKFKDIIVNAFRVKELRKKMFMTLMLILVFRIGCIIPVPGLTDNAFSQLSNNGMFRLYDMLSGGAFQQVSLFAMTISPYINASIIVQLLTVAIPALERMQKEGPEGRKKLSKITRYITLGLALFQSIMMYFNIQSATYNVFADSGKFDFFTFLMVIFSFTAGTLVLMWLGEKITETGIGNGISIIIFAGIVAGAPSAAVMLYDIIKGESMQSALYVRIILVAAILIVFLAVIIAVVWMEGGERRIPVQYAKRVVGRKIYGGQNTNIPLKVNSSGVLPIIFAMSMLQFPATIVAFIGKSSSTTGFSGFINSFSQGQGWPYIIIYALLIVGFTFFYNIVYFDPVDIANNLKKNGGFVPGLRPGAPTADYIKHASRRVTWFGSIFLALLAIAPSLIQKITSYFNSEIGSINLWFGGTTVLILVGVALETVRQLESQLLMRNYKGFLD</sequence>
<evidence type="ECO:0000256" key="10">
    <source>
        <dbReference type="HAMAP-Rule" id="MF_01465"/>
    </source>
</evidence>
<feature type="transmembrane region" description="Helical" evidence="10">
    <location>
        <begin position="316"/>
        <end position="339"/>
    </location>
</feature>
<feature type="transmembrane region" description="Helical" evidence="10">
    <location>
        <begin position="21"/>
        <end position="41"/>
    </location>
</feature>
<dbReference type="GO" id="GO:0065002">
    <property type="term" value="P:intracellular protein transmembrane transport"/>
    <property type="evidence" value="ECO:0007669"/>
    <property type="project" value="UniProtKB-UniRule"/>
</dbReference>
<feature type="transmembrane region" description="Helical" evidence="10">
    <location>
        <begin position="375"/>
        <end position="393"/>
    </location>
</feature>
<dbReference type="FunFam" id="1.10.3370.10:FF:000001">
    <property type="entry name" value="Preprotein translocase subunit SecY"/>
    <property type="match status" value="1"/>
</dbReference>
<dbReference type="GO" id="GO:0005886">
    <property type="term" value="C:plasma membrane"/>
    <property type="evidence" value="ECO:0007669"/>
    <property type="project" value="UniProtKB-SubCell"/>
</dbReference>
<keyword evidence="3 10" id="KW-0813">Transport</keyword>
<dbReference type="Pfam" id="PF00344">
    <property type="entry name" value="SecY"/>
    <property type="match status" value="1"/>
</dbReference>
<evidence type="ECO:0000256" key="4">
    <source>
        <dbReference type="ARBA" id="ARBA00022692"/>
    </source>
</evidence>
<dbReference type="PROSITE" id="PS00756">
    <property type="entry name" value="SECY_2"/>
    <property type="match status" value="1"/>
</dbReference>
<dbReference type="InterPro" id="IPR030659">
    <property type="entry name" value="SecY_CS"/>
</dbReference>
<gene>
    <name evidence="10 12" type="primary">secY</name>
    <name evidence="12" type="ORF">IAD50_06525</name>
</gene>
<evidence type="ECO:0000256" key="9">
    <source>
        <dbReference type="ARBA" id="ARBA00039733"/>
    </source>
</evidence>
<comment type="function">
    <text evidence="10">The central subunit of the protein translocation channel SecYEG. Consists of two halves formed by TMs 1-5 and 6-10. These two domains form a lateral gate at the front which open onto the bilayer between TMs 2 and 7, and are clamped together by SecE at the back. The channel is closed by both a pore ring composed of hydrophobic SecY resides and a short helix (helix 2A) on the extracellular side of the membrane which forms a plug. The plug probably moves laterally to allow the channel to open. The ring and the pore may move independently.</text>
</comment>
<feature type="transmembrane region" description="Helical" evidence="10">
    <location>
        <begin position="149"/>
        <end position="169"/>
    </location>
</feature>
<dbReference type="InterPro" id="IPR023201">
    <property type="entry name" value="SecY_dom_sf"/>
</dbReference>
<comment type="similarity">
    <text evidence="2 10 11">Belongs to the SecY/SEC61-alpha family.</text>
</comment>
<feature type="transmembrane region" description="Helical" evidence="10">
    <location>
        <begin position="214"/>
        <end position="238"/>
    </location>
</feature>
<evidence type="ECO:0000256" key="2">
    <source>
        <dbReference type="ARBA" id="ARBA00005751"/>
    </source>
</evidence>
<protein>
    <recommendedName>
        <fullName evidence="9 10">Protein translocase subunit SecY</fullName>
    </recommendedName>
</protein>
<keyword evidence="6 10" id="KW-1133">Transmembrane helix</keyword>
<evidence type="ECO:0000313" key="12">
    <source>
        <dbReference type="EMBL" id="HIU29932.1"/>
    </source>
</evidence>
<dbReference type="HAMAP" id="MF_01465">
    <property type="entry name" value="SecY"/>
    <property type="match status" value="1"/>
</dbReference>
<evidence type="ECO:0000256" key="6">
    <source>
        <dbReference type="ARBA" id="ARBA00022989"/>
    </source>
</evidence>
<organism evidence="12 13">
    <name type="scientific">Candidatus Egerieisoma faecipullorum</name>
    <dbReference type="NCBI Taxonomy" id="2840963"/>
    <lineage>
        <taxon>Bacteria</taxon>
        <taxon>Bacillati</taxon>
        <taxon>Bacillota</taxon>
        <taxon>Clostridia</taxon>
        <taxon>Eubacteriales</taxon>
        <taxon>Clostridiaceae</taxon>
        <taxon>Clostridiaceae incertae sedis</taxon>
        <taxon>Candidatus Egerieisoma</taxon>
    </lineage>
</organism>
<dbReference type="GO" id="GO:0006605">
    <property type="term" value="P:protein targeting"/>
    <property type="evidence" value="ECO:0007669"/>
    <property type="project" value="UniProtKB-UniRule"/>
</dbReference>
<dbReference type="PANTHER" id="PTHR10906">
    <property type="entry name" value="SECY/SEC61-ALPHA FAMILY MEMBER"/>
    <property type="match status" value="1"/>
</dbReference>
<dbReference type="Proteomes" id="UP000824089">
    <property type="component" value="Unassembled WGS sequence"/>
</dbReference>
<evidence type="ECO:0000256" key="7">
    <source>
        <dbReference type="ARBA" id="ARBA00023010"/>
    </source>
</evidence>
<evidence type="ECO:0000256" key="8">
    <source>
        <dbReference type="ARBA" id="ARBA00023136"/>
    </source>
</evidence>
<keyword evidence="7 10" id="KW-0811">Translocation</keyword>
<dbReference type="InterPro" id="IPR026593">
    <property type="entry name" value="SecY"/>
</dbReference>
<comment type="caution">
    <text evidence="12">The sequence shown here is derived from an EMBL/GenBank/DDBJ whole genome shotgun (WGS) entry which is preliminary data.</text>
</comment>